<dbReference type="InterPro" id="IPR029016">
    <property type="entry name" value="GAF-like_dom_sf"/>
</dbReference>
<dbReference type="InterPro" id="IPR036390">
    <property type="entry name" value="WH_DNA-bd_sf"/>
</dbReference>
<evidence type="ECO:0000256" key="1">
    <source>
        <dbReference type="ARBA" id="ARBA00022491"/>
    </source>
</evidence>
<organism evidence="6 7">
    <name type="scientific">Candidatus Komeilibacteria bacterium CG_4_10_14_0_8_um_filter_37_78</name>
    <dbReference type="NCBI Taxonomy" id="1974471"/>
    <lineage>
        <taxon>Bacteria</taxon>
        <taxon>Candidatus Komeiliibacteriota</taxon>
    </lineage>
</organism>
<dbReference type="Pfam" id="PF01628">
    <property type="entry name" value="HrcA"/>
    <property type="match status" value="1"/>
</dbReference>
<dbReference type="SUPFAM" id="SSF55781">
    <property type="entry name" value="GAF domain-like"/>
    <property type="match status" value="1"/>
</dbReference>
<proteinExistence type="predicted"/>
<accession>A0A2M7RAX0</accession>
<dbReference type="AlphaFoldDB" id="A0A2M7RAX0"/>
<dbReference type="PANTHER" id="PTHR34824:SF1">
    <property type="entry name" value="HEAT-INDUCIBLE TRANSCRIPTION REPRESSOR HRCA"/>
    <property type="match status" value="1"/>
</dbReference>
<evidence type="ECO:0000256" key="4">
    <source>
        <dbReference type="ARBA" id="ARBA00023163"/>
    </source>
</evidence>
<dbReference type="GO" id="GO:0045892">
    <property type="term" value="P:negative regulation of DNA-templated transcription"/>
    <property type="evidence" value="ECO:0007669"/>
    <property type="project" value="TreeGrafter"/>
</dbReference>
<evidence type="ECO:0000313" key="6">
    <source>
        <dbReference type="EMBL" id="PIY93928.1"/>
    </source>
</evidence>
<dbReference type="Gene3D" id="1.10.10.10">
    <property type="entry name" value="Winged helix-like DNA-binding domain superfamily/Winged helix DNA-binding domain"/>
    <property type="match status" value="1"/>
</dbReference>
<keyword evidence="3" id="KW-0346">Stress response</keyword>
<keyword evidence="4" id="KW-0804">Transcription</keyword>
<dbReference type="GO" id="GO:0003677">
    <property type="term" value="F:DNA binding"/>
    <property type="evidence" value="ECO:0007669"/>
    <property type="project" value="InterPro"/>
</dbReference>
<dbReference type="Proteomes" id="UP000228689">
    <property type="component" value="Unassembled WGS sequence"/>
</dbReference>
<dbReference type="PANTHER" id="PTHR34824">
    <property type="entry name" value="HEAT-INDUCIBLE TRANSCRIPTION REPRESSOR HRCA"/>
    <property type="match status" value="1"/>
</dbReference>
<dbReference type="SUPFAM" id="SSF46785">
    <property type="entry name" value="Winged helix' DNA-binding domain"/>
    <property type="match status" value="1"/>
</dbReference>
<dbReference type="InterPro" id="IPR021153">
    <property type="entry name" value="HrcA_C"/>
</dbReference>
<sequence>MELNKRKNLLLGEIILEYIRTAEPVGSKYLATEGKFDLSPATIRNEMAELEKDGLIYQPHTSAGRVPTPAGYLYYLENIVKDKQITGADKKKLRPMIIKVSGEDIEQSMKDLAKEVAELVDSAVVLALSPYNVFYTGITNIFKQPEFFEKQMIINMSQVIDHLDEVMAHLFNTVDQIEVLIGSDNPFGQDTGAILTKCHKGDQKVVFGIVGPLRMDYQRNLSIINYLTAKLNG</sequence>
<dbReference type="Gene3D" id="3.30.450.40">
    <property type="match status" value="1"/>
</dbReference>
<keyword evidence="2" id="KW-0805">Transcription regulation</keyword>
<dbReference type="EMBL" id="PFMC01000080">
    <property type="protein sequence ID" value="PIY93928.1"/>
    <property type="molecule type" value="Genomic_DNA"/>
</dbReference>
<evidence type="ECO:0000313" key="7">
    <source>
        <dbReference type="Proteomes" id="UP000228689"/>
    </source>
</evidence>
<comment type="caution">
    <text evidence="6">The sequence shown here is derived from an EMBL/GenBank/DDBJ whole genome shotgun (WGS) entry which is preliminary data.</text>
</comment>
<feature type="domain" description="Heat-inducible transcription repressor HrcA C-terminal" evidence="5">
    <location>
        <begin position="85"/>
        <end position="219"/>
    </location>
</feature>
<keyword evidence="1" id="KW-0678">Repressor</keyword>
<evidence type="ECO:0000256" key="3">
    <source>
        <dbReference type="ARBA" id="ARBA00023016"/>
    </source>
</evidence>
<reference evidence="7" key="1">
    <citation type="submission" date="2017-09" db="EMBL/GenBank/DDBJ databases">
        <title>Depth-based differentiation of microbial function through sediment-hosted aquifers and enrichment of novel symbionts in the deep terrestrial subsurface.</title>
        <authorList>
            <person name="Probst A.J."/>
            <person name="Ladd B."/>
            <person name="Jarett J.K."/>
            <person name="Geller-Mcgrath D.E."/>
            <person name="Sieber C.M.K."/>
            <person name="Emerson J.B."/>
            <person name="Anantharaman K."/>
            <person name="Thomas B.C."/>
            <person name="Malmstrom R."/>
            <person name="Stieglmeier M."/>
            <person name="Klingl A."/>
            <person name="Woyke T."/>
            <person name="Ryan C.M."/>
            <person name="Banfield J.F."/>
        </authorList>
    </citation>
    <scope>NUCLEOTIDE SEQUENCE [LARGE SCALE GENOMIC DNA]</scope>
</reference>
<protein>
    <recommendedName>
        <fullName evidence="5">Heat-inducible transcription repressor HrcA C-terminal domain-containing protein</fullName>
    </recommendedName>
</protein>
<name>A0A2M7RAX0_9BACT</name>
<dbReference type="InterPro" id="IPR002571">
    <property type="entry name" value="HrcA"/>
</dbReference>
<dbReference type="InterPro" id="IPR036388">
    <property type="entry name" value="WH-like_DNA-bd_sf"/>
</dbReference>
<gene>
    <name evidence="6" type="ORF">COY67_03325</name>
</gene>
<evidence type="ECO:0000256" key="2">
    <source>
        <dbReference type="ARBA" id="ARBA00023015"/>
    </source>
</evidence>
<evidence type="ECO:0000259" key="5">
    <source>
        <dbReference type="Pfam" id="PF01628"/>
    </source>
</evidence>